<dbReference type="InterPro" id="IPR013785">
    <property type="entry name" value="Aldolase_TIM"/>
</dbReference>
<keyword evidence="4" id="KW-1185">Reference proteome</keyword>
<dbReference type="RefSeq" id="WP_204606296.1">
    <property type="nucleotide sequence ID" value="NZ_JBHSED010000035.1"/>
</dbReference>
<evidence type="ECO:0000313" key="4">
    <source>
        <dbReference type="Proteomes" id="UP001595755"/>
    </source>
</evidence>
<dbReference type="PIRSF" id="PIRSF001365">
    <property type="entry name" value="DHDPS"/>
    <property type="match status" value="1"/>
</dbReference>
<organism evidence="3 4">
    <name type="scientific">Cohnella boryungensis</name>
    <dbReference type="NCBI Taxonomy" id="768479"/>
    <lineage>
        <taxon>Bacteria</taxon>
        <taxon>Bacillati</taxon>
        <taxon>Bacillota</taxon>
        <taxon>Bacilli</taxon>
        <taxon>Bacillales</taxon>
        <taxon>Paenibacillaceae</taxon>
        <taxon>Cohnella</taxon>
    </lineage>
</organism>
<comment type="similarity">
    <text evidence="2">Belongs to the DapA family.</text>
</comment>
<sequence length="297" mass="32359">MNRFNGVYVAIVTPFHANQDIDEQGLREHVDWLIQEGVDGIVPTGSVGEYASLSPAERASVVETVVDVANGRVPVVVGSAAPSTRQAAEWVAHAKKAGAAGVMALPPINYRPNEEEIIAHYERLSEVGLPIIAYNNPHDYPTDLTPELLRKLSAIENVVGVKEFSGDIRRIHDIRRLTDLEIMIGVDDLAMEGGLLGATGWIAGLANALPRESKSVFKLAQEGKLTEALAQYSKLLPLFHWDSSPRLVQAIKYVMGLAGRPVGDTRPPRLALTAEEKRQIREAYEYAKAPLASAGRE</sequence>
<dbReference type="SUPFAM" id="SSF51569">
    <property type="entry name" value="Aldolase"/>
    <property type="match status" value="1"/>
</dbReference>
<dbReference type="PANTHER" id="PTHR12128:SF72">
    <property type="entry name" value="DIHYDRODIPICOLINATE SYNTHASE"/>
    <property type="match status" value="1"/>
</dbReference>
<dbReference type="Gene3D" id="3.20.20.70">
    <property type="entry name" value="Aldolase class I"/>
    <property type="match status" value="1"/>
</dbReference>
<accession>A0ABV8SC55</accession>
<dbReference type="InterPro" id="IPR002220">
    <property type="entry name" value="DapA-like"/>
</dbReference>
<gene>
    <name evidence="3" type="ORF">ACFO1S_17045</name>
</gene>
<evidence type="ECO:0000256" key="1">
    <source>
        <dbReference type="ARBA" id="ARBA00023239"/>
    </source>
</evidence>
<dbReference type="Pfam" id="PF00701">
    <property type="entry name" value="DHDPS"/>
    <property type="match status" value="1"/>
</dbReference>
<dbReference type="EMBL" id="JBHSED010000035">
    <property type="protein sequence ID" value="MFC4305143.1"/>
    <property type="molecule type" value="Genomic_DNA"/>
</dbReference>
<comment type="caution">
    <text evidence="3">The sequence shown here is derived from an EMBL/GenBank/DDBJ whole genome shotgun (WGS) entry which is preliminary data.</text>
</comment>
<evidence type="ECO:0000256" key="2">
    <source>
        <dbReference type="PIRNR" id="PIRNR001365"/>
    </source>
</evidence>
<dbReference type="CDD" id="cd00408">
    <property type="entry name" value="DHDPS-like"/>
    <property type="match status" value="1"/>
</dbReference>
<evidence type="ECO:0000313" key="3">
    <source>
        <dbReference type="EMBL" id="MFC4305143.1"/>
    </source>
</evidence>
<dbReference type="PANTHER" id="PTHR12128">
    <property type="entry name" value="DIHYDRODIPICOLINATE SYNTHASE"/>
    <property type="match status" value="1"/>
</dbReference>
<dbReference type="SMART" id="SM01130">
    <property type="entry name" value="DHDPS"/>
    <property type="match status" value="1"/>
</dbReference>
<protein>
    <submittedName>
        <fullName evidence="3">Dihydrodipicolinate synthase family protein</fullName>
    </submittedName>
</protein>
<dbReference type="Proteomes" id="UP001595755">
    <property type="component" value="Unassembled WGS sequence"/>
</dbReference>
<name>A0ABV8SC55_9BACL</name>
<proteinExistence type="inferred from homology"/>
<reference evidence="4" key="1">
    <citation type="journal article" date="2019" name="Int. J. Syst. Evol. Microbiol.">
        <title>The Global Catalogue of Microorganisms (GCM) 10K type strain sequencing project: providing services to taxonomists for standard genome sequencing and annotation.</title>
        <authorList>
            <consortium name="The Broad Institute Genomics Platform"/>
            <consortium name="The Broad Institute Genome Sequencing Center for Infectious Disease"/>
            <person name="Wu L."/>
            <person name="Ma J."/>
        </authorList>
    </citation>
    <scope>NUCLEOTIDE SEQUENCE [LARGE SCALE GENOMIC DNA]</scope>
    <source>
        <strain evidence="4">CGMCC 4.1641</strain>
    </source>
</reference>
<dbReference type="PRINTS" id="PR00146">
    <property type="entry name" value="DHPICSNTHASE"/>
</dbReference>
<keyword evidence="1 2" id="KW-0456">Lyase</keyword>